<keyword evidence="3" id="KW-0732">Signal</keyword>
<feature type="chain" id="PRO_5039305143" evidence="3">
    <location>
        <begin position="28"/>
        <end position="355"/>
    </location>
</feature>
<comment type="caution">
    <text evidence="4">The sequence shown here is derived from an EMBL/GenBank/DDBJ whole genome shotgun (WGS) entry which is preliminary data.</text>
</comment>
<dbReference type="SUPFAM" id="SSF69360">
    <property type="entry name" value="Cell wall binding repeat"/>
    <property type="match status" value="1"/>
</dbReference>
<dbReference type="Gene3D" id="2.10.270.10">
    <property type="entry name" value="Cholin Binding"/>
    <property type="match status" value="2"/>
</dbReference>
<feature type="repeat" description="Cell wall-binding" evidence="2">
    <location>
        <begin position="316"/>
        <end position="335"/>
    </location>
</feature>
<dbReference type="InterPro" id="IPR018337">
    <property type="entry name" value="Cell_wall/Cho-bd_repeat"/>
</dbReference>
<protein>
    <submittedName>
        <fullName evidence="4">N-acetylmuramoyl-L-alanine amidase family protein</fullName>
    </submittedName>
</protein>
<reference evidence="4" key="2">
    <citation type="submission" date="2021-04" db="EMBL/GenBank/DDBJ databases">
        <authorList>
            <person name="Gilroy R."/>
        </authorList>
    </citation>
    <scope>NUCLEOTIDE SEQUENCE</scope>
    <source>
        <strain evidence="4">CHK188-4685</strain>
    </source>
</reference>
<dbReference type="Pfam" id="PF01473">
    <property type="entry name" value="Choline_bind_1"/>
    <property type="match status" value="1"/>
</dbReference>
<dbReference type="InterPro" id="IPR013783">
    <property type="entry name" value="Ig-like_fold"/>
</dbReference>
<dbReference type="Pfam" id="PF19127">
    <property type="entry name" value="Choline_bind_3"/>
    <property type="match status" value="1"/>
</dbReference>
<evidence type="ECO:0000256" key="1">
    <source>
        <dbReference type="ARBA" id="ARBA00022737"/>
    </source>
</evidence>
<name>A0A9D2RJK7_9FIRM</name>
<evidence type="ECO:0000256" key="2">
    <source>
        <dbReference type="PROSITE-ProRule" id="PRU00591"/>
    </source>
</evidence>
<evidence type="ECO:0000256" key="3">
    <source>
        <dbReference type="SAM" id="SignalP"/>
    </source>
</evidence>
<dbReference type="Pfam" id="PF19085">
    <property type="entry name" value="Choline_bind_2"/>
    <property type="match status" value="1"/>
</dbReference>
<reference evidence="4" key="1">
    <citation type="journal article" date="2021" name="PeerJ">
        <title>Extensive microbial diversity within the chicken gut microbiome revealed by metagenomics and culture.</title>
        <authorList>
            <person name="Gilroy R."/>
            <person name="Ravi A."/>
            <person name="Getino M."/>
            <person name="Pursley I."/>
            <person name="Horton D.L."/>
            <person name="Alikhan N.F."/>
            <person name="Baker D."/>
            <person name="Gharbi K."/>
            <person name="Hall N."/>
            <person name="Watson M."/>
            <person name="Adriaenssens E.M."/>
            <person name="Foster-Nyarko E."/>
            <person name="Jarju S."/>
            <person name="Secka A."/>
            <person name="Antonio M."/>
            <person name="Oren A."/>
            <person name="Chaudhuri R.R."/>
            <person name="La Ragione R."/>
            <person name="Hildebrand F."/>
            <person name="Pallen M.J."/>
        </authorList>
    </citation>
    <scope>NUCLEOTIDE SEQUENCE</scope>
    <source>
        <strain evidence="4">CHK188-4685</strain>
    </source>
</reference>
<dbReference type="Gene3D" id="2.60.40.10">
    <property type="entry name" value="Immunoglobulins"/>
    <property type="match status" value="1"/>
</dbReference>
<feature type="repeat" description="Cell wall-binding" evidence="2">
    <location>
        <begin position="296"/>
        <end position="315"/>
    </location>
</feature>
<feature type="repeat" description="Cell wall-binding" evidence="2">
    <location>
        <begin position="255"/>
        <end position="274"/>
    </location>
</feature>
<evidence type="ECO:0000313" key="5">
    <source>
        <dbReference type="Proteomes" id="UP000886804"/>
    </source>
</evidence>
<dbReference type="EMBL" id="DWYS01000033">
    <property type="protein sequence ID" value="HJB06710.1"/>
    <property type="molecule type" value="Genomic_DNA"/>
</dbReference>
<organism evidence="4 5">
    <name type="scientific">Candidatus Enterocloster faecavium</name>
    <dbReference type="NCBI Taxonomy" id="2838560"/>
    <lineage>
        <taxon>Bacteria</taxon>
        <taxon>Bacillati</taxon>
        <taxon>Bacillota</taxon>
        <taxon>Clostridia</taxon>
        <taxon>Lachnospirales</taxon>
        <taxon>Lachnospiraceae</taxon>
        <taxon>Enterocloster</taxon>
    </lineage>
</organism>
<proteinExistence type="predicted"/>
<gene>
    <name evidence="4" type="ORF">H9716_02460</name>
</gene>
<accession>A0A9D2RJK7</accession>
<dbReference type="AlphaFoldDB" id="A0A9D2RJK7"/>
<feature type="signal peptide" evidence="3">
    <location>
        <begin position="1"/>
        <end position="27"/>
    </location>
</feature>
<keyword evidence="1" id="KW-0677">Repeat</keyword>
<sequence>MKRTGKRISALLLAAVMALSAAATVQAADDRERIDKVTLNFSFDKEPTSGDEIGDIRVTTSSNQFTVDYAEYTNSGDTWTVGDVPEVRVELDANDGYRFGYESKSHFDLKGGGAEFKDADRQDDDSHMVLTVELDRIGGKLTAPENLEWDGTTAHWDHLDGAKTYEVRLYRGSSTVTTVETENNYYNFAGSITREGDYTFKVRGISDYNDRSGEWSSDSDEYYVDEDEAARAGTGRWVADGSRWWYAYSGGGYPANCWKEINGAWYYFDRSGYMTTGWQYVDGDWYYLNPGSGAMMSGWQLINNVWYYMDSSGAMQTGWNFINGKWYYMDSSGAMYANRTTPDGHYVDASGARVY</sequence>
<dbReference type="Proteomes" id="UP000886804">
    <property type="component" value="Unassembled WGS sequence"/>
</dbReference>
<evidence type="ECO:0000313" key="4">
    <source>
        <dbReference type="EMBL" id="HJB06710.1"/>
    </source>
</evidence>
<dbReference type="PROSITE" id="PS51170">
    <property type="entry name" value="CW"/>
    <property type="match status" value="4"/>
</dbReference>
<feature type="repeat" description="Cell wall-binding" evidence="2">
    <location>
        <begin position="275"/>
        <end position="294"/>
    </location>
</feature>